<sequence>MLQTAKTIQVDRRTGLTHQEFVNEYRNPGKPVIFTDLSKDWPARTKFTPEYFQEEFGDRKIEISGKSYTLNELFELLKKSTKENPAPYPFKLNVRKDFADLEPEISPRPSIAQPDRTHSPLIPNMLLNDLYDLEIFFGGPGGEFPYLHYDFLGLYAYINQVYGEKEFTIFPPEQQKYLYPKPGSPWLSEIENHHNPDLKKYPLLAKATPTTITISAGETLFIPCGWYHTARSLTLTISVAFDQLCESNWEFFTNECCIPRDKNSLKAKMINAYLTGAGALLSARERLMGTK</sequence>
<accession>A0A2G4F041</accession>
<name>A0A2G4F041_9CYAN</name>
<protein>
    <submittedName>
        <fullName evidence="6">Cupin-like domain-containing protein</fullName>
    </submittedName>
</protein>
<proteinExistence type="predicted"/>
<dbReference type="RefSeq" id="WP_096831596.1">
    <property type="nucleotide sequence ID" value="NZ_NXIB02000064.1"/>
</dbReference>
<evidence type="ECO:0000256" key="1">
    <source>
        <dbReference type="ARBA" id="ARBA00001954"/>
    </source>
</evidence>
<evidence type="ECO:0000259" key="5">
    <source>
        <dbReference type="PROSITE" id="PS51184"/>
    </source>
</evidence>
<keyword evidence="3" id="KW-0560">Oxidoreductase</keyword>
<keyword evidence="7" id="KW-1185">Reference proteome</keyword>
<dbReference type="SUPFAM" id="SSF51197">
    <property type="entry name" value="Clavaminate synthase-like"/>
    <property type="match status" value="1"/>
</dbReference>
<dbReference type="InterPro" id="IPR041667">
    <property type="entry name" value="Cupin_8"/>
</dbReference>
<reference evidence="6" key="1">
    <citation type="submission" date="2017-10" db="EMBL/GenBank/DDBJ databases">
        <title>Draft genome sequence of the planktic cyanobacteria Tychonema bourrellyi isolated from alpine lentic freshwater.</title>
        <authorList>
            <person name="Tett A."/>
            <person name="Armanini F."/>
            <person name="Asnicar F."/>
            <person name="Boscaini A."/>
            <person name="Pasolli E."/>
            <person name="Zolfo M."/>
            <person name="Donati C."/>
            <person name="Salmaso N."/>
            <person name="Segata N."/>
        </authorList>
    </citation>
    <scope>NUCLEOTIDE SEQUENCE</scope>
    <source>
        <strain evidence="6">FEM_GT703</strain>
    </source>
</reference>
<keyword evidence="4" id="KW-0408">Iron</keyword>
<feature type="domain" description="JmjC" evidence="5">
    <location>
        <begin position="111"/>
        <end position="260"/>
    </location>
</feature>
<dbReference type="Pfam" id="PF13621">
    <property type="entry name" value="Cupin_8"/>
    <property type="match status" value="1"/>
</dbReference>
<evidence type="ECO:0000313" key="6">
    <source>
        <dbReference type="EMBL" id="PHX55125.1"/>
    </source>
</evidence>
<organism evidence="6 7">
    <name type="scientific">Tychonema bourrellyi FEM_GT703</name>
    <dbReference type="NCBI Taxonomy" id="2040638"/>
    <lineage>
        <taxon>Bacteria</taxon>
        <taxon>Bacillati</taxon>
        <taxon>Cyanobacteriota</taxon>
        <taxon>Cyanophyceae</taxon>
        <taxon>Oscillatoriophycideae</taxon>
        <taxon>Oscillatoriales</taxon>
        <taxon>Microcoleaceae</taxon>
        <taxon>Tychonema</taxon>
    </lineage>
</organism>
<evidence type="ECO:0000313" key="7">
    <source>
        <dbReference type="Proteomes" id="UP000226442"/>
    </source>
</evidence>
<gene>
    <name evidence="6" type="ORF">CP500_012460</name>
</gene>
<comment type="caution">
    <text evidence="6">The sequence shown here is derived from an EMBL/GenBank/DDBJ whole genome shotgun (WGS) entry which is preliminary data.</text>
</comment>
<dbReference type="Gene3D" id="2.60.120.650">
    <property type="entry name" value="Cupin"/>
    <property type="match status" value="1"/>
</dbReference>
<dbReference type="EMBL" id="NXIB02000064">
    <property type="protein sequence ID" value="PHX55125.1"/>
    <property type="molecule type" value="Genomic_DNA"/>
</dbReference>
<evidence type="ECO:0000256" key="2">
    <source>
        <dbReference type="ARBA" id="ARBA00022723"/>
    </source>
</evidence>
<dbReference type="SMART" id="SM00558">
    <property type="entry name" value="JmjC"/>
    <property type="match status" value="1"/>
</dbReference>
<keyword evidence="2" id="KW-0479">Metal-binding</keyword>
<evidence type="ECO:0000256" key="3">
    <source>
        <dbReference type="ARBA" id="ARBA00023002"/>
    </source>
</evidence>
<dbReference type="InterPro" id="IPR003347">
    <property type="entry name" value="JmjC_dom"/>
</dbReference>
<dbReference type="OrthoDB" id="118524at2"/>
<dbReference type="PANTHER" id="PTHR12461:SF106">
    <property type="entry name" value="BIFUNCTIONAL PEPTIDASE AND ARGINYL-HYDROXYLASE JMJD5"/>
    <property type="match status" value="1"/>
</dbReference>
<comment type="cofactor">
    <cofactor evidence="1">
        <name>Fe(2+)</name>
        <dbReference type="ChEBI" id="CHEBI:29033"/>
    </cofactor>
</comment>
<dbReference type="Proteomes" id="UP000226442">
    <property type="component" value="Unassembled WGS sequence"/>
</dbReference>
<dbReference type="AlphaFoldDB" id="A0A2G4F041"/>
<evidence type="ECO:0000256" key="4">
    <source>
        <dbReference type="ARBA" id="ARBA00023004"/>
    </source>
</evidence>
<dbReference type="PROSITE" id="PS51184">
    <property type="entry name" value="JMJC"/>
    <property type="match status" value="1"/>
</dbReference>
<dbReference type="PANTHER" id="PTHR12461">
    <property type="entry name" value="HYPOXIA-INDUCIBLE FACTOR 1 ALPHA INHIBITOR-RELATED"/>
    <property type="match status" value="1"/>
</dbReference>
<dbReference type="GO" id="GO:0046872">
    <property type="term" value="F:metal ion binding"/>
    <property type="evidence" value="ECO:0007669"/>
    <property type="project" value="UniProtKB-KW"/>
</dbReference>
<dbReference type="GO" id="GO:0016491">
    <property type="term" value="F:oxidoreductase activity"/>
    <property type="evidence" value="ECO:0007669"/>
    <property type="project" value="UniProtKB-KW"/>
</dbReference>